<reference evidence="7" key="1">
    <citation type="submission" date="2016-10" db="EMBL/GenBank/DDBJ databases">
        <authorList>
            <person name="Varghese N."/>
            <person name="Submissions S."/>
        </authorList>
    </citation>
    <scope>NUCLEOTIDE SEQUENCE [LARGE SCALE GENOMIC DNA]</scope>
    <source>
        <strain evidence="7">DSM 14807</strain>
    </source>
</reference>
<dbReference type="InterPro" id="IPR016035">
    <property type="entry name" value="Acyl_Trfase/lysoPLipase"/>
</dbReference>
<feature type="active site" description="Proton acceptor" evidence="4">
    <location>
        <position position="163"/>
    </location>
</feature>
<dbReference type="InterPro" id="IPR002641">
    <property type="entry name" value="PNPLA_dom"/>
</dbReference>
<dbReference type="PROSITE" id="PS51635">
    <property type="entry name" value="PNPLA"/>
    <property type="match status" value="1"/>
</dbReference>
<dbReference type="InterPro" id="IPR050301">
    <property type="entry name" value="NTE"/>
</dbReference>
<evidence type="ECO:0000256" key="4">
    <source>
        <dbReference type="PROSITE-ProRule" id="PRU01161"/>
    </source>
</evidence>
<dbReference type="RefSeq" id="WP_177224077.1">
    <property type="nucleotide sequence ID" value="NZ_FPCJ01000001.1"/>
</dbReference>
<proteinExistence type="predicted"/>
<feature type="short sequence motif" description="GXGXXG" evidence="4">
    <location>
        <begin position="23"/>
        <end position="28"/>
    </location>
</feature>
<dbReference type="PANTHER" id="PTHR14226">
    <property type="entry name" value="NEUROPATHY TARGET ESTERASE/SWISS CHEESE D.MELANOGASTER"/>
    <property type="match status" value="1"/>
</dbReference>
<gene>
    <name evidence="6" type="ORF">SAMN05660895_0428</name>
</gene>
<organism evidence="6 7">
    <name type="scientific">Thermoflavifilum thermophilum</name>
    <dbReference type="NCBI Taxonomy" id="1393122"/>
    <lineage>
        <taxon>Bacteria</taxon>
        <taxon>Pseudomonadati</taxon>
        <taxon>Bacteroidota</taxon>
        <taxon>Chitinophagia</taxon>
        <taxon>Chitinophagales</taxon>
        <taxon>Chitinophagaceae</taxon>
        <taxon>Thermoflavifilum</taxon>
    </lineage>
</organism>
<sequence>MDISTDHIPVASVVREYAFVLSGGGARGYAHIGVLQAFAEQGILPRAISGTSAGAIAGVLICDGYTPQEAAEIFRNYKLTPRFRLTRHSLGLSLHFLEAFLHRYLRHTHFEELRIPLFVSATDFTNGQLRVFDKGPIIPAVLAASAIPIIFPPVYIDGKPYVDGGLSSNLPVEPFLNRFAPIVGVHVNPLPEYDPAKRSFIRNLERTLHFAIRGVVHRNMMHCQWFIEPPGLSQFGLFDTHKFDEIYQIGLSYARAYIAEHKLVLTS</sequence>
<evidence type="ECO:0000313" key="7">
    <source>
        <dbReference type="Proteomes" id="UP000199537"/>
    </source>
</evidence>
<feature type="short sequence motif" description="GXSXG" evidence="4">
    <location>
        <begin position="50"/>
        <end position="54"/>
    </location>
</feature>
<dbReference type="AlphaFoldDB" id="A0A1I7N2M4"/>
<feature type="short sequence motif" description="DGA/G" evidence="4">
    <location>
        <begin position="163"/>
        <end position="165"/>
    </location>
</feature>
<feature type="domain" description="PNPLA" evidence="5">
    <location>
        <begin position="19"/>
        <end position="176"/>
    </location>
</feature>
<keyword evidence="1 4" id="KW-0378">Hydrolase</keyword>
<evidence type="ECO:0000313" key="6">
    <source>
        <dbReference type="EMBL" id="SFV28865.1"/>
    </source>
</evidence>
<evidence type="ECO:0000259" key="5">
    <source>
        <dbReference type="PROSITE" id="PS51635"/>
    </source>
</evidence>
<dbReference type="CDD" id="cd07205">
    <property type="entry name" value="Pat_PNPLA6_PNPLA7_NTE1_like"/>
    <property type="match status" value="1"/>
</dbReference>
<name>A0A1I7N2M4_9BACT</name>
<evidence type="ECO:0000256" key="2">
    <source>
        <dbReference type="ARBA" id="ARBA00022963"/>
    </source>
</evidence>
<dbReference type="PANTHER" id="PTHR14226:SF78">
    <property type="entry name" value="SLR0060 PROTEIN"/>
    <property type="match status" value="1"/>
</dbReference>
<dbReference type="SUPFAM" id="SSF52151">
    <property type="entry name" value="FabD/lysophospholipase-like"/>
    <property type="match status" value="1"/>
</dbReference>
<dbReference type="Gene3D" id="3.40.1090.10">
    <property type="entry name" value="Cytosolic phospholipase A2 catalytic domain"/>
    <property type="match status" value="2"/>
</dbReference>
<dbReference type="Pfam" id="PF01734">
    <property type="entry name" value="Patatin"/>
    <property type="match status" value="1"/>
</dbReference>
<keyword evidence="7" id="KW-1185">Reference proteome</keyword>
<dbReference type="GO" id="GO:0016787">
    <property type="term" value="F:hydrolase activity"/>
    <property type="evidence" value="ECO:0007669"/>
    <property type="project" value="UniProtKB-UniRule"/>
</dbReference>
<dbReference type="Proteomes" id="UP000199537">
    <property type="component" value="Unassembled WGS sequence"/>
</dbReference>
<dbReference type="STRING" id="1393122.SAMN05660895_0428"/>
<protein>
    <submittedName>
        <fullName evidence="6">NTE family protein</fullName>
    </submittedName>
</protein>
<evidence type="ECO:0000256" key="3">
    <source>
        <dbReference type="ARBA" id="ARBA00023098"/>
    </source>
</evidence>
<keyword evidence="2 4" id="KW-0442">Lipid degradation</keyword>
<feature type="active site" description="Nucleophile" evidence="4">
    <location>
        <position position="52"/>
    </location>
</feature>
<accession>A0A1I7N2M4</accession>
<keyword evidence="3 4" id="KW-0443">Lipid metabolism</keyword>
<evidence type="ECO:0000256" key="1">
    <source>
        <dbReference type="ARBA" id="ARBA00022801"/>
    </source>
</evidence>
<dbReference type="GO" id="GO:0016042">
    <property type="term" value="P:lipid catabolic process"/>
    <property type="evidence" value="ECO:0007669"/>
    <property type="project" value="UniProtKB-UniRule"/>
</dbReference>
<dbReference type="EMBL" id="FPCJ01000001">
    <property type="protein sequence ID" value="SFV28865.1"/>
    <property type="molecule type" value="Genomic_DNA"/>
</dbReference>